<reference evidence="2" key="1">
    <citation type="submission" date="2015-04" db="UniProtKB">
        <authorList>
            <consortium name="EnsemblPlants"/>
        </authorList>
    </citation>
    <scope>IDENTIFICATION</scope>
</reference>
<dbReference type="Gramene" id="OMERI04G09220.1">
    <property type="protein sequence ID" value="OMERI04G09220.1"/>
    <property type="gene ID" value="OMERI04G09220"/>
</dbReference>
<dbReference type="EnsemblPlants" id="OMERI04G09220.3">
    <property type="protein sequence ID" value="OMERI04G09220.3"/>
    <property type="gene ID" value="OMERI04G09220"/>
</dbReference>
<dbReference type="HOGENOM" id="CLU_2041769_0_0_1"/>
<dbReference type="EnsemblPlants" id="OMERI04G09220.1">
    <property type="protein sequence ID" value="OMERI04G09220.1"/>
    <property type="gene ID" value="OMERI04G09220"/>
</dbReference>
<evidence type="ECO:0000313" key="3">
    <source>
        <dbReference type="Proteomes" id="UP000008021"/>
    </source>
</evidence>
<accession>A0A0E0DDA2</accession>
<feature type="compositionally biased region" description="Pro residues" evidence="1">
    <location>
        <begin position="38"/>
        <end position="82"/>
    </location>
</feature>
<feature type="region of interest" description="Disordered" evidence="1">
    <location>
        <begin position="1"/>
        <end position="104"/>
    </location>
</feature>
<keyword evidence="3" id="KW-1185">Reference proteome</keyword>
<evidence type="ECO:0000313" key="2">
    <source>
        <dbReference type="EnsemblPlants" id="OMERI04G09220.1"/>
    </source>
</evidence>
<dbReference type="AlphaFoldDB" id="A0A0E0DDA2"/>
<evidence type="ECO:0000256" key="1">
    <source>
        <dbReference type="SAM" id="MobiDB-lite"/>
    </source>
</evidence>
<name>A0A0E0DDA2_9ORYZ</name>
<dbReference type="Gramene" id="OMERI04G09220.3">
    <property type="protein sequence ID" value="OMERI04G09220.3"/>
    <property type="gene ID" value="OMERI04G09220"/>
</dbReference>
<reference evidence="2" key="2">
    <citation type="submission" date="2018-05" db="EMBL/GenBank/DDBJ databases">
        <title>OmerRS3 (Oryza meridionalis Reference Sequence Version 3).</title>
        <authorList>
            <person name="Zhang J."/>
            <person name="Kudrna D."/>
            <person name="Lee S."/>
            <person name="Talag J."/>
            <person name="Welchert J."/>
            <person name="Wing R.A."/>
        </authorList>
    </citation>
    <scope>NUCLEOTIDE SEQUENCE [LARGE SCALE GENOMIC DNA]</scope>
    <source>
        <strain evidence="2">OR44</strain>
    </source>
</reference>
<protein>
    <submittedName>
        <fullName evidence="2">Uncharacterized protein</fullName>
    </submittedName>
</protein>
<dbReference type="Proteomes" id="UP000008021">
    <property type="component" value="Chromosome 4"/>
</dbReference>
<sequence>MGRAVPAWHGPSPKGLRSPDFSRTPREIAGATAANPTSDPPPPPPQTILPPPRAVAMPPTTPAKPVPGRRPPRDVGPPPPRLPFEGSLGHTPLTHPHHHTHTSSACDGFNFEVTGCDENGNHRWLMAIKIV</sequence>
<proteinExistence type="predicted"/>
<organism evidence="2">
    <name type="scientific">Oryza meridionalis</name>
    <dbReference type="NCBI Taxonomy" id="40149"/>
    <lineage>
        <taxon>Eukaryota</taxon>
        <taxon>Viridiplantae</taxon>
        <taxon>Streptophyta</taxon>
        <taxon>Embryophyta</taxon>
        <taxon>Tracheophyta</taxon>
        <taxon>Spermatophyta</taxon>
        <taxon>Magnoliopsida</taxon>
        <taxon>Liliopsida</taxon>
        <taxon>Poales</taxon>
        <taxon>Poaceae</taxon>
        <taxon>BOP clade</taxon>
        <taxon>Oryzoideae</taxon>
        <taxon>Oryzeae</taxon>
        <taxon>Oryzinae</taxon>
        <taxon>Oryza</taxon>
    </lineage>
</organism>